<name>A0A5Q2RIT4_9ACTN</name>
<dbReference type="PANTHER" id="PTHR35788:SF1">
    <property type="entry name" value="EXPORTED PROTEIN"/>
    <property type="match status" value="1"/>
</dbReference>
<sequence>MSRVLQTIRGRWALVWGAGALLLLYGLLMAASFLDPGFAGEDVERNVTLAGEDISGLDAEDLERAVERIAAERQDLRIVLDTGSGTATTDARSLGLSVDHDATIEQVDEGEGPLLTRPFRWIGSFVGQRDVPLRHQVDESVLRSSLSETELPGVTEASEPSLEGDANGVRAVAGTPGAGVDAADLADALQDAADAADPALDTVRVRAPLTEIAPLVSDEQADAAARDAEAATASPPTVVVGAVERPLDVTALRSWLVLEADDPSEVDWTLDESLAAPALAELYADAGTAGTDASFTVQDGVVQIVGGENPTTCCGDGSVERLDDALHDRAETVDLELIPAESERDREWAEGLGIVEEVASFTTTHTCCQNRVTNIHLIADATRGVVIPPGETFSLNEHVGQRTAEKGYLPAGGITNGVVVDQLGGGISQFTTTLFNAAFFAGLDFGEYQAHSIYFSRYPYGREATLSWPHPDLQIRNTSPYGVLIWPSYTDTEITVTLYSTKHVDVEQTGQTTEPQGVCTRVRTERTRRFLDGRVEVDTVGALYRRREGENCSGESSVPTTEPAAPAAPPPPPPAPPPPEAGG</sequence>
<gene>
    <name evidence="3" type="ORF">GH723_06520</name>
</gene>
<evidence type="ECO:0000313" key="3">
    <source>
        <dbReference type="EMBL" id="QGG94792.1"/>
    </source>
</evidence>
<dbReference type="InterPro" id="IPR052913">
    <property type="entry name" value="Glycopeptide_resist_protein"/>
</dbReference>
<dbReference type="EMBL" id="CP045851">
    <property type="protein sequence ID" value="QGG94792.1"/>
    <property type="molecule type" value="Genomic_DNA"/>
</dbReference>
<keyword evidence="2" id="KW-0812">Transmembrane</keyword>
<evidence type="ECO:0000313" key="4">
    <source>
        <dbReference type="Proteomes" id="UP000334019"/>
    </source>
</evidence>
<dbReference type="AlphaFoldDB" id="A0A5Q2RIT4"/>
<feature type="compositionally biased region" description="Pro residues" evidence="1">
    <location>
        <begin position="566"/>
        <end position="583"/>
    </location>
</feature>
<proteinExistence type="predicted"/>
<feature type="region of interest" description="Disordered" evidence="1">
    <location>
        <begin position="545"/>
        <end position="583"/>
    </location>
</feature>
<evidence type="ECO:0000256" key="1">
    <source>
        <dbReference type="SAM" id="MobiDB-lite"/>
    </source>
</evidence>
<organism evidence="3 4">
    <name type="scientific">Actinomarinicola tropica</name>
    <dbReference type="NCBI Taxonomy" id="2789776"/>
    <lineage>
        <taxon>Bacteria</taxon>
        <taxon>Bacillati</taxon>
        <taxon>Actinomycetota</taxon>
        <taxon>Acidimicrobiia</taxon>
        <taxon>Acidimicrobiales</taxon>
        <taxon>Iamiaceae</taxon>
        <taxon>Actinomarinicola</taxon>
    </lineage>
</organism>
<dbReference type="Pfam" id="PF04294">
    <property type="entry name" value="VanW"/>
    <property type="match status" value="1"/>
</dbReference>
<feature type="transmembrane region" description="Helical" evidence="2">
    <location>
        <begin position="12"/>
        <end position="34"/>
    </location>
</feature>
<keyword evidence="2" id="KW-0472">Membrane</keyword>
<keyword evidence="4" id="KW-1185">Reference proteome</keyword>
<reference evidence="3 4" key="1">
    <citation type="submission" date="2019-11" db="EMBL/GenBank/DDBJ databases">
        <authorList>
            <person name="He Y."/>
        </authorList>
    </citation>
    <scope>NUCLEOTIDE SEQUENCE [LARGE SCALE GENOMIC DNA]</scope>
    <source>
        <strain evidence="3 4">SCSIO 58843</strain>
    </source>
</reference>
<dbReference type="PANTHER" id="PTHR35788">
    <property type="entry name" value="EXPORTED PROTEIN-RELATED"/>
    <property type="match status" value="1"/>
</dbReference>
<keyword evidence="2" id="KW-1133">Transmembrane helix</keyword>
<evidence type="ECO:0000256" key="2">
    <source>
        <dbReference type="SAM" id="Phobius"/>
    </source>
</evidence>
<evidence type="ECO:0008006" key="5">
    <source>
        <dbReference type="Google" id="ProtNLM"/>
    </source>
</evidence>
<dbReference type="Proteomes" id="UP000334019">
    <property type="component" value="Chromosome"/>
</dbReference>
<dbReference type="KEGG" id="atq:GH723_06520"/>
<accession>A0A5Q2RIT4</accession>
<protein>
    <recommendedName>
        <fullName evidence="5">Peptidoglycan binding domain-containing protein</fullName>
    </recommendedName>
</protein>
<feature type="region of interest" description="Disordered" evidence="1">
    <location>
        <begin position="142"/>
        <end position="170"/>
    </location>
</feature>
<dbReference type="InterPro" id="IPR007391">
    <property type="entry name" value="Vancomycin_resist_VanW"/>
</dbReference>